<dbReference type="STRING" id="1769779.AUP74_02934"/>
<dbReference type="GO" id="GO:0010304">
    <property type="term" value="P:PSII associated light-harvesting complex II catabolic process"/>
    <property type="evidence" value="ECO:0007669"/>
    <property type="project" value="TreeGrafter"/>
</dbReference>
<dbReference type="AlphaFoldDB" id="A0A1C9WAX4"/>
<dbReference type="PANTHER" id="PTHR24314:SF21">
    <property type="entry name" value="CHLOROPHYLL(IDE) B REDUCTASE NYC1, CHLOROPLASTIC-RELATED"/>
    <property type="match status" value="1"/>
</dbReference>
<proteinExistence type="inferred from homology"/>
<dbReference type="Gene3D" id="3.40.50.720">
    <property type="entry name" value="NAD(P)-binding Rossmann-like Domain"/>
    <property type="match status" value="1"/>
</dbReference>
<dbReference type="GO" id="GO:0034256">
    <property type="term" value="F:chlorophyll(ide) b reductase activity"/>
    <property type="evidence" value="ECO:0007669"/>
    <property type="project" value="TreeGrafter"/>
</dbReference>
<sequence length="268" mass="28812">MKTVVITGSTRGIGRGLAENFLASGCRVIISARSQSKVDEAVRELRSIHGDNAVAGIACDITSEQDLEGLWAFASSAGPVDIWINNAGMSIVRKPLAEQFAADLRRIVDTNLTGLLLACKVALAGMQKQGAGQIWNMEGFGSTGQTNAGMAAYGATKRALNYLTAALQKEVKGTAVQVNTLSPGIVVTDLLVGDYDFSSPEWQKTRKILNILGDTVETVTPYLVQGMLSAKKSGTRVAWLTGRKAFWRFLTAGFNKRDLFSNYESRTA</sequence>
<dbReference type="PRINTS" id="PR00080">
    <property type="entry name" value="SDRFAMILY"/>
</dbReference>
<dbReference type="RefSeq" id="WP_069948184.1">
    <property type="nucleotide sequence ID" value="NZ_CP014143.1"/>
</dbReference>
<reference evidence="3" key="1">
    <citation type="submission" date="2016-01" db="EMBL/GenBank/DDBJ databases">
        <title>Complete genome sequence of Microbulbifer sp. CCB-MM1, a halophile isolated from Matang Mangrove Forest, Perak.</title>
        <authorList>
            <person name="Moh T.H."/>
            <person name="Dinesh B."/>
            <person name="Lau N.-S."/>
            <person name="Go F."/>
            <person name="Alexander Chong S.-C."/>
        </authorList>
    </citation>
    <scope>NUCLEOTIDE SEQUENCE [LARGE SCALE GENOMIC DNA]</scope>
    <source>
        <strain evidence="3">CCB-MM1</strain>
    </source>
</reference>
<accession>A0A1C9WAX4</accession>
<dbReference type="InterPro" id="IPR002347">
    <property type="entry name" value="SDR_fam"/>
</dbReference>
<dbReference type="CDD" id="cd05233">
    <property type="entry name" value="SDR_c"/>
    <property type="match status" value="1"/>
</dbReference>
<keyword evidence="2" id="KW-0560">Oxidoreductase</keyword>
<dbReference type="InterPro" id="IPR036291">
    <property type="entry name" value="NAD(P)-bd_dom_sf"/>
</dbReference>
<dbReference type="PRINTS" id="PR00081">
    <property type="entry name" value="GDHRDH"/>
</dbReference>
<dbReference type="GO" id="GO:0004316">
    <property type="term" value="F:3-oxoacyl-[acyl-carrier-protein] reductase (NADPH) activity"/>
    <property type="evidence" value="ECO:0007669"/>
    <property type="project" value="UniProtKB-EC"/>
</dbReference>
<dbReference type="GO" id="GO:0015996">
    <property type="term" value="P:chlorophyll catabolic process"/>
    <property type="evidence" value="ECO:0007669"/>
    <property type="project" value="TreeGrafter"/>
</dbReference>
<gene>
    <name evidence="2" type="primary">fabG_10</name>
    <name evidence="2" type="ORF">AUP74_02934</name>
</gene>
<dbReference type="InterPro" id="IPR052625">
    <property type="entry name" value="Chl_b_Red"/>
</dbReference>
<dbReference type="PATRIC" id="fig|1769779.3.peg.2909"/>
<evidence type="ECO:0000313" key="2">
    <source>
        <dbReference type="EMBL" id="AOS98305.1"/>
    </source>
</evidence>
<dbReference type="SUPFAM" id="SSF51735">
    <property type="entry name" value="NAD(P)-binding Rossmann-fold domains"/>
    <property type="match status" value="1"/>
</dbReference>
<evidence type="ECO:0000256" key="1">
    <source>
        <dbReference type="RuleBase" id="RU000363"/>
    </source>
</evidence>
<dbReference type="Pfam" id="PF00106">
    <property type="entry name" value="adh_short"/>
    <property type="match status" value="1"/>
</dbReference>
<comment type="similarity">
    <text evidence="1">Belongs to the short-chain dehydrogenases/reductases (SDR) family.</text>
</comment>
<dbReference type="PANTHER" id="PTHR24314">
    <property type="entry name" value="NON-SPECIFIC LIPID TRANSFER PROTEIN-RELATED"/>
    <property type="match status" value="1"/>
</dbReference>
<name>A0A1C9WAX4_9GAMM</name>
<organism evidence="2 3">
    <name type="scientific">Microbulbifer aggregans</name>
    <dbReference type="NCBI Taxonomy" id="1769779"/>
    <lineage>
        <taxon>Bacteria</taxon>
        <taxon>Pseudomonadati</taxon>
        <taxon>Pseudomonadota</taxon>
        <taxon>Gammaproteobacteria</taxon>
        <taxon>Cellvibrionales</taxon>
        <taxon>Microbulbiferaceae</taxon>
        <taxon>Microbulbifer</taxon>
    </lineage>
</organism>
<dbReference type="OrthoDB" id="9810734at2"/>
<protein>
    <submittedName>
        <fullName evidence="2">3-oxoacyl-[acyl-carrier-protein] reductase FabG</fullName>
        <ecNumber evidence="2">1.1.1.100</ecNumber>
    </submittedName>
</protein>
<dbReference type="EMBL" id="CP014143">
    <property type="protein sequence ID" value="AOS98305.1"/>
    <property type="molecule type" value="Genomic_DNA"/>
</dbReference>
<dbReference type="KEGG" id="micc:AUP74_02934"/>
<dbReference type="EC" id="1.1.1.100" evidence="2"/>
<keyword evidence="3" id="KW-1185">Reference proteome</keyword>
<evidence type="ECO:0000313" key="3">
    <source>
        <dbReference type="Proteomes" id="UP000095672"/>
    </source>
</evidence>
<dbReference type="Proteomes" id="UP000095672">
    <property type="component" value="Chromosome"/>
</dbReference>